<dbReference type="AlphaFoldDB" id="D0N0S0"/>
<dbReference type="OrthoDB" id="100765at2759"/>
<sequence length="51" mass="5546">MTVAFLVDVPALSIVFTTLYVIAFGVTLDRLVWVITADLVPVLGRVPSLEN</sequence>
<keyword evidence="1" id="KW-0472">Membrane</keyword>
<evidence type="ECO:0000313" key="2">
    <source>
        <dbReference type="EMBL" id="EEY67233.1"/>
    </source>
</evidence>
<name>D0N0S0_PHYIT</name>
<proteinExistence type="predicted"/>
<keyword evidence="1" id="KW-0812">Transmembrane</keyword>
<keyword evidence="3" id="KW-1185">Reference proteome</keyword>
<dbReference type="GeneID" id="9479753"/>
<evidence type="ECO:0000256" key="1">
    <source>
        <dbReference type="SAM" id="Phobius"/>
    </source>
</evidence>
<protein>
    <recommendedName>
        <fullName evidence="4">Transmembrane protein</fullName>
    </recommendedName>
</protein>
<feature type="transmembrane region" description="Helical" evidence="1">
    <location>
        <begin position="12"/>
        <end position="35"/>
    </location>
</feature>
<evidence type="ECO:0000313" key="3">
    <source>
        <dbReference type="Proteomes" id="UP000006643"/>
    </source>
</evidence>
<dbReference type="InParanoid" id="D0N0S0"/>
<dbReference type="VEuPathDB" id="FungiDB:PITG_04201"/>
<dbReference type="EMBL" id="DS028122">
    <property type="protein sequence ID" value="EEY67233.1"/>
    <property type="molecule type" value="Genomic_DNA"/>
</dbReference>
<dbReference type="KEGG" id="pif:PITG_04201"/>
<organism evidence="2 3">
    <name type="scientific">Phytophthora infestans (strain T30-4)</name>
    <name type="common">Potato late blight agent</name>
    <dbReference type="NCBI Taxonomy" id="403677"/>
    <lineage>
        <taxon>Eukaryota</taxon>
        <taxon>Sar</taxon>
        <taxon>Stramenopiles</taxon>
        <taxon>Oomycota</taxon>
        <taxon>Peronosporomycetes</taxon>
        <taxon>Peronosporales</taxon>
        <taxon>Peronosporaceae</taxon>
        <taxon>Phytophthora</taxon>
    </lineage>
</organism>
<accession>D0N0S0</accession>
<reference evidence="3" key="1">
    <citation type="journal article" date="2009" name="Nature">
        <title>Genome sequence and analysis of the Irish potato famine pathogen Phytophthora infestans.</title>
        <authorList>
            <consortium name="The Broad Institute Genome Sequencing Platform"/>
            <person name="Haas B.J."/>
            <person name="Kamoun S."/>
            <person name="Zody M.C."/>
            <person name="Jiang R.H."/>
            <person name="Handsaker R.E."/>
            <person name="Cano L.M."/>
            <person name="Grabherr M."/>
            <person name="Kodira C.D."/>
            <person name="Raffaele S."/>
            <person name="Torto-Alalibo T."/>
            <person name="Bozkurt T.O."/>
            <person name="Ah-Fong A.M."/>
            <person name="Alvarado L."/>
            <person name="Anderson V.L."/>
            <person name="Armstrong M.R."/>
            <person name="Avrova A."/>
            <person name="Baxter L."/>
            <person name="Beynon J."/>
            <person name="Boevink P.C."/>
            <person name="Bollmann S.R."/>
            <person name="Bos J.I."/>
            <person name="Bulone V."/>
            <person name="Cai G."/>
            <person name="Cakir C."/>
            <person name="Carrington J.C."/>
            <person name="Chawner M."/>
            <person name="Conti L."/>
            <person name="Costanzo S."/>
            <person name="Ewan R."/>
            <person name="Fahlgren N."/>
            <person name="Fischbach M.A."/>
            <person name="Fugelstad J."/>
            <person name="Gilroy E.M."/>
            <person name="Gnerre S."/>
            <person name="Green P.J."/>
            <person name="Grenville-Briggs L.J."/>
            <person name="Griffith J."/>
            <person name="Grunwald N.J."/>
            <person name="Horn K."/>
            <person name="Horner N.R."/>
            <person name="Hu C.H."/>
            <person name="Huitema E."/>
            <person name="Jeong D.H."/>
            <person name="Jones A.M."/>
            <person name="Jones J.D."/>
            <person name="Jones R.W."/>
            <person name="Karlsson E.K."/>
            <person name="Kunjeti S.G."/>
            <person name="Lamour K."/>
            <person name="Liu Z."/>
            <person name="Ma L."/>
            <person name="Maclean D."/>
            <person name="Chibucos M.C."/>
            <person name="McDonald H."/>
            <person name="McWalters J."/>
            <person name="Meijer H.J."/>
            <person name="Morgan W."/>
            <person name="Morris P.F."/>
            <person name="Munro C.A."/>
            <person name="O'Neill K."/>
            <person name="Ospina-Giraldo M."/>
            <person name="Pinzon A."/>
            <person name="Pritchard L."/>
            <person name="Ramsahoye B."/>
            <person name="Ren Q."/>
            <person name="Restrepo S."/>
            <person name="Roy S."/>
            <person name="Sadanandom A."/>
            <person name="Savidor A."/>
            <person name="Schornack S."/>
            <person name="Schwartz D.C."/>
            <person name="Schumann U.D."/>
            <person name="Schwessinger B."/>
            <person name="Seyer L."/>
            <person name="Sharpe T."/>
            <person name="Silvar C."/>
            <person name="Song J."/>
            <person name="Studholme D.J."/>
            <person name="Sykes S."/>
            <person name="Thines M."/>
            <person name="van de Vondervoort P.J."/>
            <person name="Phuntumart V."/>
            <person name="Wawra S."/>
            <person name="Weide R."/>
            <person name="Win J."/>
            <person name="Young C."/>
            <person name="Zhou S."/>
            <person name="Fry W."/>
            <person name="Meyers B.C."/>
            <person name="van West P."/>
            <person name="Ristaino J."/>
            <person name="Govers F."/>
            <person name="Birch P.R."/>
            <person name="Whisson S.C."/>
            <person name="Judelson H.S."/>
            <person name="Nusbaum C."/>
        </authorList>
    </citation>
    <scope>NUCLEOTIDE SEQUENCE [LARGE SCALE GENOMIC DNA]</scope>
    <source>
        <strain evidence="3">T30-4</strain>
    </source>
</reference>
<keyword evidence="1" id="KW-1133">Transmembrane helix</keyword>
<dbReference type="Proteomes" id="UP000006643">
    <property type="component" value="Unassembled WGS sequence"/>
</dbReference>
<dbReference type="RefSeq" id="XP_002905881.1">
    <property type="nucleotide sequence ID" value="XM_002905835.1"/>
</dbReference>
<dbReference type="HOGENOM" id="CLU_3110526_0_0_1"/>
<gene>
    <name evidence="2" type="ORF">PITG_04201</name>
</gene>
<evidence type="ECO:0008006" key="4">
    <source>
        <dbReference type="Google" id="ProtNLM"/>
    </source>
</evidence>